<dbReference type="GO" id="GO:0051539">
    <property type="term" value="F:4 iron, 4 sulfur cluster binding"/>
    <property type="evidence" value="ECO:0007669"/>
    <property type="project" value="UniProtKB-KW"/>
</dbReference>
<dbReference type="EC" id="1.97.1.-" evidence="12"/>
<dbReference type="InterPro" id="IPR013785">
    <property type="entry name" value="Aldolase_TIM"/>
</dbReference>
<dbReference type="Pfam" id="PF13353">
    <property type="entry name" value="Fer4_12"/>
    <property type="match status" value="1"/>
</dbReference>
<reference evidence="13 14" key="1">
    <citation type="submission" date="2016-10" db="EMBL/GenBank/DDBJ databases">
        <authorList>
            <person name="de Groot N.N."/>
        </authorList>
    </citation>
    <scope>NUCLEOTIDE SEQUENCE [LARGE SCALE GENOMIC DNA]</scope>
    <source>
        <strain evidence="13 14">DSM 3217</strain>
    </source>
</reference>
<evidence type="ECO:0000256" key="2">
    <source>
        <dbReference type="ARBA" id="ARBA00003852"/>
    </source>
</evidence>
<comment type="similarity">
    <text evidence="3 12">Belongs to the organic radical-activating enzymes family.</text>
</comment>
<dbReference type="GO" id="GO:0043365">
    <property type="term" value="F:[formate-C-acetyltransferase]-activating enzyme activity"/>
    <property type="evidence" value="ECO:0007669"/>
    <property type="project" value="InterPro"/>
</dbReference>
<evidence type="ECO:0000256" key="12">
    <source>
        <dbReference type="PIRNR" id="PIRNR000368"/>
    </source>
</evidence>
<organism evidence="13 14">
    <name type="scientific">Eubacterium oxidoreducens</name>
    <dbReference type="NCBI Taxonomy" id="1732"/>
    <lineage>
        <taxon>Bacteria</taxon>
        <taxon>Bacillati</taxon>
        <taxon>Bacillota</taxon>
        <taxon>Clostridia</taxon>
        <taxon>Eubacteriales</taxon>
        <taxon>Eubacteriaceae</taxon>
        <taxon>Eubacterium</taxon>
    </lineage>
</organism>
<dbReference type="InterPro" id="IPR034457">
    <property type="entry name" value="Organic_radical-activating"/>
</dbReference>
<comment type="function">
    <text evidence="2 12">Activation of anaerobic ribonucleoside-triphosphate reductase under anaerobic conditions by generation of an organic free radical, using S-adenosylmethionine and reduced flavodoxin as cosubstrates to produce 5'-deoxy-adenosine.</text>
</comment>
<proteinExistence type="inferred from homology"/>
<comment type="cofactor">
    <cofactor evidence="1">
        <name>[4Fe-4S] cluster</name>
        <dbReference type="ChEBI" id="CHEBI:49883"/>
    </cofactor>
</comment>
<dbReference type="SFLD" id="SFLDG01066">
    <property type="entry name" value="organic_radical-activating_enz"/>
    <property type="match status" value="1"/>
</dbReference>
<evidence type="ECO:0000256" key="11">
    <source>
        <dbReference type="ARBA" id="ARBA00047365"/>
    </source>
</evidence>
<dbReference type="InterPro" id="IPR007197">
    <property type="entry name" value="rSAM"/>
</dbReference>
<dbReference type="PROSITE" id="PS01087">
    <property type="entry name" value="RADICAL_ACTIVATING"/>
    <property type="match status" value="1"/>
</dbReference>
<evidence type="ECO:0000256" key="9">
    <source>
        <dbReference type="ARBA" id="ARBA00023004"/>
    </source>
</evidence>
<dbReference type="GO" id="GO:0046872">
    <property type="term" value="F:metal ion binding"/>
    <property type="evidence" value="ECO:0007669"/>
    <property type="project" value="UniProtKB-KW"/>
</dbReference>
<evidence type="ECO:0000256" key="7">
    <source>
        <dbReference type="ARBA" id="ARBA00022723"/>
    </source>
</evidence>
<keyword evidence="10" id="KW-0411">Iron-sulfur</keyword>
<keyword evidence="6" id="KW-0949">S-adenosyl-L-methionine</keyword>
<keyword evidence="14" id="KW-1185">Reference proteome</keyword>
<keyword evidence="5" id="KW-0004">4Fe-4S</keyword>
<dbReference type="PIRSF" id="PIRSF000368">
    <property type="entry name" value="NrdG"/>
    <property type="match status" value="1"/>
</dbReference>
<gene>
    <name evidence="13" type="ORF">SAMN02910417_00934</name>
</gene>
<dbReference type="SFLD" id="SFLDF00299">
    <property type="entry name" value="anaerobic_ribonucleoside-triph"/>
    <property type="match status" value="1"/>
</dbReference>
<dbReference type="SFLD" id="SFLDS00029">
    <property type="entry name" value="Radical_SAM"/>
    <property type="match status" value="1"/>
</dbReference>
<dbReference type="STRING" id="1732.SAMN02910417_00934"/>
<evidence type="ECO:0000256" key="5">
    <source>
        <dbReference type="ARBA" id="ARBA00022485"/>
    </source>
</evidence>
<dbReference type="NCBIfam" id="TIGR02491">
    <property type="entry name" value="NrdG"/>
    <property type="match status" value="1"/>
</dbReference>
<keyword evidence="7" id="KW-0479">Metal-binding</keyword>
<evidence type="ECO:0000313" key="14">
    <source>
        <dbReference type="Proteomes" id="UP000199228"/>
    </source>
</evidence>
<evidence type="ECO:0000256" key="3">
    <source>
        <dbReference type="ARBA" id="ARBA00009777"/>
    </source>
</evidence>
<sequence>MKELYMHLAGIVAHSMVDGPGVRMSIFFQGCIHACDGCHNPDTWDVEGGEYVSVQSVIDKMRKTRYLDGITLSGGDPFVQAQAALAIAQAAKEMGLSVWVYTGWTLEELLAGKAGDAAIEALNYVDVLVDGRFVLGLKSSECIYRGSTNQRLIDIVESLRSGKSVEIREERECYEY</sequence>
<dbReference type="InterPro" id="IPR001989">
    <property type="entry name" value="Radical_activat_CS"/>
</dbReference>
<dbReference type="Gene3D" id="3.20.20.70">
    <property type="entry name" value="Aldolase class I"/>
    <property type="match status" value="1"/>
</dbReference>
<comment type="catalytic activity">
    <reaction evidence="11">
        <text>glycyl-[protein] + reduced [flavodoxin] + S-adenosyl-L-methionine = glycin-2-yl radical-[protein] + semiquinone [flavodoxin] + 5'-deoxyadenosine + L-methionine + H(+)</text>
        <dbReference type="Rhea" id="RHEA:61976"/>
        <dbReference type="Rhea" id="RHEA-COMP:10622"/>
        <dbReference type="Rhea" id="RHEA-COMP:14480"/>
        <dbReference type="Rhea" id="RHEA-COMP:15993"/>
        <dbReference type="Rhea" id="RHEA-COMP:15994"/>
        <dbReference type="ChEBI" id="CHEBI:15378"/>
        <dbReference type="ChEBI" id="CHEBI:17319"/>
        <dbReference type="ChEBI" id="CHEBI:29947"/>
        <dbReference type="ChEBI" id="CHEBI:32722"/>
        <dbReference type="ChEBI" id="CHEBI:57618"/>
        <dbReference type="ChEBI" id="CHEBI:57844"/>
        <dbReference type="ChEBI" id="CHEBI:59789"/>
        <dbReference type="ChEBI" id="CHEBI:140311"/>
    </reaction>
</comment>
<evidence type="ECO:0000313" key="13">
    <source>
        <dbReference type="EMBL" id="SDB12367.1"/>
    </source>
</evidence>
<dbReference type="GO" id="GO:0004748">
    <property type="term" value="F:ribonucleoside-diphosphate reductase activity, thioredoxin disulfide as acceptor"/>
    <property type="evidence" value="ECO:0007669"/>
    <property type="project" value="TreeGrafter"/>
</dbReference>
<dbReference type="SUPFAM" id="SSF102114">
    <property type="entry name" value="Radical SAM enzymes"/>
    <property type="match status" value="1"/>
</dbReference>
<dbReference type="PANTHER" id="PTHR30352:SF2">
    <property type="entry name" value="ANAEROBIC RIBONUCLEOSIDE-TRIPHOSPHATE REDUCTASE-ACTIVATING PROTEIN"/>
    <property type="match status" value="1"/>
</dbReference>
<evidence type="ECO:0000256" key="8">
    <source>
        <dbReference type="ARBA" id="ARBA00023002"/>
    </source>
</evidence>
<evidence type="ECO:0000256" key="1">
    <source>
        <dbReference type="ARBA" id="ARBA00001966"/>
    </source>
</evidence>
<dbReference type="PANTHER" id="PTHR30352">
    <property type="entry name" value="PYRUVATE FORMATE-LYASE-ACTIVATING ENZYME"/>
    <property type="match status" value="1"/>
</dbReference>
<dbReference type="Proteomes" id="UP000199228">
    <property type="component" value="Unassembled WGS sequence"/>
</dbReference>
<protein>
    <recommendedName>
        <fullName evidence="4 12">Anaerobic ribonucleoside-triphosphate reductase-activating protein</fullName>
        <ecNumber evidence="12">1.97.1.-</ecNumber>
    </recommendedName>
</protein>
<dbReference type="EMBL" id="FMXR01000007">
    <property type="protein sequence ID" value="SDB12367.1"/>
    <property type="molecule type" value="Genomic_DNA"/>
</dbReference>
<evidence type="ECO:0000256" key="4">
    <source>
        <dbReference type="ARBA" id="ARBA00014281"/>
    </source>
</evidence>
<keyword evidence="9" id="KW-0408">Iron</keyword>
<keyword evidence="8 12" id="KW-0560">Oxidoreductase</keyword>
<dbReference type="AlphaFoldDB" id="A0A1G6AVC3"/>
<evidence type="ECO:0000256" key="6">
    <source>
        <dbReference type="ARBA" id="ARBA00022691"/>
    </source>
</evidence>
<evidence type="ECO:0000256" key="10">
    <source>
        <dbReference type="ARBA" id="ARBA00023014"/>
    </source>
</evidence>
<dbReference type="InterPro" id="IPR058240">
    <property type="entry name" value="rSAM_sf"/>
</dbReference>
<dbReference type="InterPro" id="IPR012837">
    <property type="entry name" value="NrdG"/>
</dbReference>
<dbReference type="SFLD" id="SFLDG01063">
    <property type="entry name" value="activating_enzymes__group_1"/>
    <property type="match status" value="1"/>
</dbReference>
<accession>A0A1G6AVC3</accession>
<dbReference type="RefSeq" id="WP_242870527.1">
    <property type="nucleotide sequence ID" value="NZ_FMXR01000007.1"/>
</dbReference>
<name>A0A1G6AVC3_EUBOX</name>